<feature type="region of interest" description="Disordered" evidence="1">
    <location>
        <begin position="224"/>
        <end position="254"/>
    </location>
</feature>
<keyword evidence="2" id="KW-1133">Transmembrane helix</keyword>
<feature type="compositionally biased region" description="Basic and acidic residues" evidence="1">
    <location>
        <begin position="224"/>
        <end position="241"/>
    </location>
</feature>
<name>A0ABW8D3C2_9GAMM</name>
<feature type="compositionally biased region" description="Polar residues" evidence="1">
    <location>
        <begin position="243"/>
        <end position="252"/>
    </location>
</feature>
<gene>
    <name evidence="3" type="ORF">ACD661_01335</name>
</gene>
<accession>A0ABW8D3C2</accession>
<feature type="transmembrane region" description="Helical" evidence="2">
    <location>
        <begin position="267"/>
        <end position="296"/>
    </location>
</feature>
<proteinExistence type="predicted"/>
<sequence length="352" mass="37691">MFIYLPGLINVPKFQKTAQTHNLDPKKVVFLFPGNSSHHSKGTNLYTIKGGGGLAVVAQDLGAVGYPVLSLPTTSMDNWSTNLNQQQTVHGALADLYRAVGAGYHLLLPVRTHDDTTYFDSGLADTKGDLEPSFWGFNLKTPNKPLATHYIQELNKLAVFIKLSEEERLKAVEADSSNPFFAAYLDGLQMQENDPWLQLPSTVKKQITPVLPKPIQAMPTVKKEELAVSEPNKKPLSEKEISQPFSSSLVETNDSSSDSNGNAAFDFLVYGALFTAGLGGLAVAILAWPIIVPALVAAEIISASSAGLVAATLAAVGLTIAGGATFSFFKPSIAESYDSEEKGTDYTLSPVS</sequence>
<keyword evidence="2" id="KW-0812">Transmembrane</keyword>
<keyword evidence="2" id="KW-0472">Membrane</keyword>
<keyword evidence="4" id="KW-1185">Reference proteome</keyword>
<evidence type="ECO:0000313" key="4">
    <source>
        <dbReference type="Proteomes" id="UP001615550"/>
    </source>
</evidence>
<dbReference type="EMBL" id="JBGORX010000001">
    <property type="protein sequence ID" value="MFJ1267192.1"/>
    <property type="molecule type" value="Genomic_DNA"/>
</dbReference>
<feature type="transmembrane region" description="Helical" evidence="2">
    <location>
        <begin position="308"/>
        <end position="329"/>
    </location>
</feature>
<organism evidence="3 4">
    <name type="scientific">Legionella lytica</name>
    <dbReference type="NCBI Taxonomy" id="96232"/>
    <lineage>
        <taxon>Bacteria</taxon>
        <taxon>Pseudomonadati</taxon>
        <taxon>Pseudomonadota</taxon>
        <taxon>Gammaproteobacteria</taxon>
        <taxon>Legionellales</taxon>
        <taxon>Legionellaceae</taxon>
        <taxon>Legionella</taxon>
    </lineage>
</organism>
<dbReference type="Proteomes" id="UP001615550">
    <property type="component" value="Unassembled WGS sequence"/>
</dbReference>
<protein>
    <submittedName>
        <fullName evidence="3">Uncharacterized protein</fullName>
    </submittedName>
</protein>
<evidence type="ECO:0000256" key="2">
    <source>
        <dbReference type="SAM" id="Phobius"/>
    </source>
</evidence>
<evidence type="ECO:0000313" key="3">
    <source>
        <dbReference type="EMBL" id="MFJ1267192.1"/>
    </source>
</evidence>
<dbReference type="RefSeq" id="WP_400185753.1">
    <property type="nucleotide sequence ID" value="NZ_JBGORX010000001.1"/>
</dbReference>
<evidence type="ECO:0000256" key="1">
    <source>
        <dbReference type="SAM" id="MobiDB-lite"/>
    </source>
</evidence>
<comment type="caution">
    <text evidence="3">The sequence shown here is derived from an EMBL/GenBank/DDBJ whole genome shotgun (WGS) entry which is preliminary data.</text>
</comment>
<reference evidence="3 4" key="1">
    <citation type="submission" date="2024-08" db="EMBL/GenBank/DDBJ databases">
        <title>Draft Genome Sequence of Legionella lytica strain DSB2004, Isolated From a Fire Sprinkler System.</title>
        <authorList>
            <person name="Everhart A.D."/>
            <person name="Kidane D.T."/>
            <person name="Farone A.L."/>
            <person name="Farone M.B."/>
        </authorList>
    </citation>
    <scope>NUCLEOTIDE SEQUENCE [LARGE SCALE GENOMIC DNA]</scope>
    <source>
        <strain evidence="3 4">DSB2004</strain>
    </source>
</reference>